<reference evidence="3" key="1">
    <citation type="submission" date="2020-02" db="EMBL/GenBank/DDBJ databases">
        <authorList>
            <person name="Gao J."/>
            <person name="Sun J."/>
        </authorList>
    </citation>
    <scope>NUCLEOTIDE SEQUENCE</scope>
    <source>
        <strain evidence="3">602-2</strain>
    </source>
</reference>
<dbReference type="AlphaFoldDB" id="A0A6G4QZL4"/>
<dbReference type="InterPro" id="IPR036514">
    <property type="entry name" value="SGNH_hydro_sf"/>
</dbReference>
<proteinExistence type="predicted"/>
<dbReference type="Pfam" id="PF13472">
    <property type="entry name" value="Lipase_GDSL_2"/>
    <property type="match status" value="1"/>
</dbReference>
<keyword evidence="1" id="KW-0732">Signal</keyword>
<dbReference type="GO" id="GO:0004622">
    <property type="term" value="F:phosphatidylcholine lysophospholipase activity"/>
    <property type="evidence" value="ECO:0007669"/>
    <property type="project" value="TreeGrafter"/>
</dbReference>
<protein>
    <submittedName>
        <fullName evidence="3">GDSL family lipase</fullName>
    </submittedName>
</protein>
<dbReference type="InterPro" id="IPR013830">
    <property type="entry name" value="SGNH_hydro"/>
</dbReference>
<evidence type="ECO:0000256" key="1">
    <source>
        <dbReference type="SAM" id="SignalP"/>
    </source>
</evidence>
<evidence type="ECO:0000259" key="2">
    <source>
        <dbReference type="Pfam" id="PF13472"/>
    </source>
</evidence>
<dbReference type="CDD" id="cd04501">
    <property type="entry name" value="SGNH_hydrolase_like_4"/>
    <property type="match status" value="1"/>
</dbReference>
<feature type="signal peptide" evidence="1">
    <location>
        <begin position="1"/>
        <end position="20"/>
    </location>
</feature>
<dbReference type="EMBL" id="JAAKGT010000007">
    <property type="protein sequence ID" value="NGM51060.1"/>
    <property type="molecule type" value="Genomic_DNA"/>
</dbReference>
<dbReference type="SUPFAM" id="SSF52266">
    <property type="entry name" value="SGNH hydrolase"/>
    <property type="match status" value="1"/>
</dbReference>
<dbReference type="RefSeq" id="WP_165260154.1">
    <property type="nucleotide sequence ID" value="NZ_JAAKGT010000007.1"/>
</dbReference>
<gene>
    <name evidence="3" type="ORF">G5B46_15720</name>
</gene>
<feature type="domain" description="SGNH hydrolase-type esterase" evidence="2">
    <location>
        <begin position="63"/>
        <end position="226"/>
    </location>
</feature>
<name>A0A6G4QZL4_9CAUL</name>
<comment type="caution">
    <text evidence="3">The sequence shown here is derived from an EMBL/GenBank/DDBJ whole genome shotgun (WGS) entry which is preliminary data.</text>
</comment>
<evidence type="ECO:0000313" key="3">
    <source>
        <dbReference type="EMBL" id="NGM51060.1"/>
    </source>
</evidence>
<accession>A0A6G4QZL4</accession>
<dbReference type="PANTHER" id="PTHR30383:SF5">
    <property type="entry name" value="SGNH HYDROLASE-TYPE ESTERASE DOMAIN-CONTAINING PROTEIN"/>
    <property type="match status" value="1"/>
</dbReference>
<organism evidence="3">
    <name type="scientific">Caulobacter sp. 602-2</name>
    <dbReference type="NCBI Taxonomy" id="2710887"/>
    <lineage>
        <taxon>Bacteria</taxon>
        <taxon>Pseudomonadati</taxon>
        <taxon>Pseudomonadota</taxon>
        <taxon>Alphaproteobacteria</taxon>
        <taxon>Caulobacterales</taxon>
        <taxon>Caulobacteraceae</taxon>
        <taxon>Caulobacter</taxon>
    </lineage>
</organism>
<dbReference type="Gene3D" id="3.40.50.1110">
    <property type="entry name" value="SGNH hydrolase"/>
    <property type="match status" value="1"/>
</dbReference>
<sequence>MRRRSLLVLAGLALPNLAAAQAGTPAPSDEEVRLRTDWPWLARYREADAVDAALPPERRRCVFMGDSITQGWRDARPAFFESNDFIGRGIGGQTSPQMLLRFMADVVSLKPAAVHILAGTNDIAGNTGPYDPAATRNNLSAMVVLARAAGVRVVLGSVTPAAIYSWKPGLHPEIEIPRLNAWIKAFAAEQGCVFADYAAVMDDGRGGMKPGLAYDQVHPTQEGYAVMEPVALAAIRAALA</sequence>
<dbReference type="PANTHER" id="PTHR30383">
    <property type="entry name" value="THIOESTERASE 1/PROTEASE 1/LYSOPHOSPHOLIPASE L1"/>
    <property type="match status" value="1"/>
</dbReference>
<dbReference type="InterPro" id="IPR051532">
    <property type="entry name" value="Ester_Hydrolysis_Enzymes"/>
</dbReference>
<feature type="chain" id="PRO_5026169477" evidence="1">
    <location>
        <begin position="21"/>
        <end position="240"/>
    </location>
</feature>